<accession>A0AAN9J5X8</accession>
<keyword evidence="1" id="KW-1133">Transmembrane helix</keyword>
<gene>
    <name evidence="3" type="ORF">RIF29_08023</name>
</gene>
<feature type="transmembrane region" description="Helical" evidence="1">
    <location>
        <begin position="137"/>
        <end position="154"/>
    </location>
</feature>
<dbReference type="InterPro" id="IPR007065">
    <property type="entry name" value="HPP"/>
</dbReference>
<dbReference type="PANTHER" id="PTHR33741">
    <property type="entry name" value="TRANSMEMBRANE PROTEIN DDB_G0269096-RELATED"/>
    <property type="match status" value="1"/>
</dbReference>
<dbReference type="AlphaFoldDB" id="A0AAN9J5X8"/>
<dbReference type="InterPro" id="IPR058581">
    <property type="entry name" value="TM_HPP"/>
</dbReference>
<evidence type="ECO:0000313" key="4">
    <source>
        <dbReference type="Proteomes" id="UP001372338"/>
    </source>
</evidence>
<keyword evidence="1" id="KW-0812">Transmembrane</keyword>
<name>A0AAN9J5X8_CROPI</name>
<keyword evidence="1" id="KW-0472">Membrane</keyword>
<proteinExistence type="predicted"/>
<keyword evidence="4" id="KW-1185">Reference proteome</keyword>
<evidence type="ECO:0000259" key="2">
    <source>
        <dbReference type="Pfam" id="PF04982"/>
    </source>
</evidence>
<feature type="domain" description="HPP transmembrane region" evidence="2">
    <location>
        <begin position="105"/>
        <end position="253"/>
    </location>
</feature>
<protein>
    <recommendedName>
        <fullName evidence="2">HPP transmembrane region domain-containing protein</fullName>
    </recommendedName>
</protein>
<reference evidence="3 4" key="1">
    <citation type="submission" date="2024-01" db="EMBL/GenBank/DDBJ databases">
        <title>The genomes of 5 underutilized Papilionoideae crops provide insights into root nodulation and disease resistanc.</title>
        <authorList>
            <person name="Yuan L."/>
        </authorList>
    </citation>
    <scope>NUCLEOTIDE SEQUENCE [LARGE SCALE GENOMIC DNA]</scope>
    <source>
        <strain evidence="3">ZHUSHIDOU_FW_LH</strain>
        <tissue evidence="3">Leaf</tissue>
    </source>
</reference>
<evidence type="ECO:0000313" key="3">
    <source>
        <dbReference type="EMBL" id="KAK7292246.1"/>
    </source>
</evidence>
<feature type="transmembrane region" description="Helical" evidence="1">
    <location>
        <begin position="166"/>
        <end position="188"/>
    </location>
</feature>
<comment type="caution">
    <text evidence="3">The sequence shown here is derived from an EMBL/GenBank/DDBJ whole genome shotgun (WGS) entry which is preliminary data.</text>
</comment>
<dbReference type="Proteomes" id="UP001372338">
    <property type="component" value="Unassembled WGS sequence"/>
</dbReference>
<evidence type="ECO:0000256" key="1">
    <source>
        <dbReference type="SAM" id="Phobius"/>
    </source>
</evidence>
<feature type="transmembrane region" description="Helical" evidence="1">
    <location>
        <begin position="200"/>
        <end position="219"/>
    </location>
</feature>
<organism evidence="3 4">
    <name type="scientific">Crotalaria pallida</name>
    <name type="common">Smooth rattlebox</name>
    <name type="synonym">Crotalaria striata</name>
    <dbReference type="NCBI Taxonomy" id="3830"/>
    <lineage>
        <taxon>Eukaryota</taxon>
        <taxon>Viridiplantae</taxon>
        <taxon>Streptophyta</taxon>
        <taxon>Embryophyta</taxon>
        <taxon>Tracheophyta</taxon>
        <taxon>Spermatophyta</taxon>
        <taxon>Magnoliopsida</taxon>
        <taxon>eudicotyledons</taxon>
        <taxon>Gunneridae</taxon>
        <taxon>Pentapetalae</taxon>
        <taxon>rosids</taxon>
        <taxon>fabids</taxon>
        <taxon>Fabales</taxon>
        <taxon>Fabaceae</taxon>
        <taxon>Papilionoideae</taxon>
        <taxon>50 kb inversion clade</taxon>
        <taxon>genistoids sensu lato</taxon>
        <taxon>core genistoids</taxon>
        <taxon>Crotalarieae</taxon>
        <taxon>Crotalaria</taxon>
    </lineage>
</organism>
<dbReference type="PANTHER" id="PTHR33741:SF1">
    <property type="entry name" value="HPP FAMILY PROTEIN, EXPRESSED"/>
    <property type="match status" value="1"/>
</dbReference>
<sequence>MSELCCGIIGALCVGNSSSIRYTAPISLPPSAFFGSSPAAAVASQSLIKGKALVFDNCHWAASSSSTITSRRRRRRRHGMIIVASSSDVSSSIFDDWKPLKPTSTPSLSDILWPSAGAFAAMALLGKMDQLLAPKGLSMTIAPLGAVSAVLFATPSAPSARKYNMFMAQIGCAAIGVLAFTIFGPGWLARSAGLSACIAYMIYTGTIHPPAASLPLLFIDGVKLHHLNLWYAFFPGAAGCILLSLIQEVVVYLKSNFKF</sequence>
<dbReference type="EMBL" id="JAYWIO010000001">
    <property type="protein sequence ID" value="KAK7292246.1"/>
    <property type="molecule type" value="Genomic_DNA"/>
</dbReference>
<dbReference type="Pfam" id="PF04982">
    <property type="entry name" value="TM_HPP"/>
    <property type="match status" value="1"/>
</dbReference>
<feature type="transmembrane region" description="Helical" evidence="1">
    <location>
        <begin position="231"/>
        <end position="253"/>
    </location>
</feature>